<dbReference type="FunFam" id="2.10.25.10:FF:000240">
    <property type="entry name" value="Vitamin K-dependent protein S"/>
    <property type="match status" value="1"/>
</dbReference>
<keyword evidence="4" id="KW-0812">Transmembrane</keyword>
<comment type="caution">
    <text evidence="11">Lacks conserved residue(s) required for the propagation of feature annotation.</text>
</comment>
<evidence type="ECO:0000256" key="12">
    <source>
        <dbReference type="SAM" id="MobiDB-lite"/>
    </source>
</evidence>
<dbReference type="InterPro" id="IPR036055">
    <property type="entry name" value="LDL_receptor-like_sf"/>
</dbReference>
<feature type="region of interest" description="Disordered" evidence="12">
    <location>
        <begin position="365"/>
        <end position="395"/>
    </location>
</feature>
<reference evidence="15" key="3">
    <citation type="submission" date="2025-09" db="UniProtKB">
        <authorList>
            <consortium name="Ensembl"/>
        </authorList>
    </citation>
    <scope>IDENTIFICATION</scope>
</reference>
<gene>
    <name evidence="15" type="primary">LOC100550280</name>
</gene>
<dbReference type="SMART" id="SM00192">
    <property type="entry name" value="LDLa"/>
    <property type="match status" value="2"/>
</dbReference>
<evidence type="ECO:0000313" key="16">
    <source>
        <dbReference type="Proteomes" id="UP000001645"/>
    </source>
</evidence>
<feature type="domain" description="EGF-like" evidence="14">
    <location>
        <begin position="143"/>
        <end position="181"/>
    </location>
</feature>
<dbReference type="InterPro" id="IPR011042">
    <property type="entry name" value="6-blade_b-propeller_TolB-like"/>
</dbReference>
<dbReference type="Proteomes" id="UP000001645">
    <property type="component" value="Chromosome 4"/>
</dbReference>
<evidence type="ECO:0000256" key="7">
    <source>
        <dbReference type="ARBA" id="ARBA00023136"/>
    </source>
</evidence>
<organism evidence="15 16">
    <name type="scientific">Meleagris gallopavo</name>
    <name type="common">Wild turkey</name>
    <dbReference type="NCBI Taxonomy" id="9103"/>
    <lineage>
        <taxon>Eukaryota</taxon>
        <taxon>Metazoa</taxon>
        <taxon>Chordata</taxon>
        <taxon>Craniata</taxon>
        <taxon>Vertebrata</taxon>
        <taxon>Euteleostomi</taxon>
        <taxon>Archelosauria</taxon>
        <taxon>Archosauria</taxon>
        <taxon>Dinosauria</taxon>
        <taxon>Saurischia</taxon>
        <taxon>Theropoda</taxon>
        <taxon>Coelurosauria</taxon>
        <taxon>Aves</taxon>
        <taxon>Neognathae</taxon>
        <taxon>Galloanserae</taxon>
        <taxon>Galliformes</taxon>
        <taxon>Phasianidae</taxon>
        <taxon>Meleagridinae</taxon>
        <taxon>Meleagris</taxon>
    </lineage>
</organism>
<dbReference type="InterPro" id="IPR051221">
    <property type="entry name" value="LDLR-related"/>
</dbReference>
<dbReference type="PROSITE" id="PS01209">
    <property type="entry name" value="LDLRA_1"/>
    <property type="match status" value="1"/>
</dbReference>
<dbReference type="PROSITE" id="PS50068">
    <property type="entry name" value="LDLRA_2"/>
    <property type="match status" value="2"/>
</dbReference>
<dbReference type="Gene3D" id="2.10.25.10">
    <property type="entry name" value="Laminin"/>
    <property type="match status" value="2"/>
</dbReference>
<protein>
    <recommendedName>
        <fullName evidence="17">EGF-like domain-containing protein</fullName>
    </recommendedName>
</protein>
<dbReference type="SUPFAM" id="SSF57196">
    <property type="entry name" value="EGF/Laminin"/>
    <property type="match status" value="2"/>
</dbReference>
<evidence type="ECO:0000313" key="15">
    <source>
        <dbReference type="Ensembl" id="ENSMGAP00000025048.1"/>
    </source>
</evidence>
<evidence type="ECO:0000256" key="1">
    <source>
        <dbReference type="ARBA" id="ARBA00004167"/>
    </source>
</evidence>
<dbReference type="InterPro" id="IPR002172">
    <property type="entry name" value="LDrepeatLR_classA_rpt"/>
</dbReference>
<dbReference type="PANTHER" id="PTHR22722">
    <property type="entry name" value="LOW-DENSITY LIPOPROTEIN RECEPTOR-RELATED PROTEIN 2-RELATED"/>
    <property type="match status" value="1"/>
</dbReference>
<feature type="domain" description="EGF-like" evidence="14">
    <location>
        <begin position="66"/>
        <end position="103"/>
    </location>
</feature>
<comment type="subcellular location">
    <subcellularLocation>
        <location evidence="1">Membrane</location>
        <topology evidence="1">Single-pass membrane protein</topology>
    </subcellularLocation>
</comment>
<dbReference type="GO" id="GO:0043235">
    <property type="term" value="C:receptor complex"/>
    <property type="evidence" value="ECO:0007669"/>
    <property type="project" value="TreeGrafter"/>
</dbReference>
<keyword evidence="7" id="KW-0472">Membrane</keyword>
<feature type="domain" description="EGF-like" evidence="14">
    <location>
        <begin position="105"/>
        <end position="139"/>
    </location>
</feature>
<dbReference type="GO" id="GO:0042562">
    <property type="term" value="F:hormone binding"/>
    <property type="evidence" value="ECO:0007669"/>
    <property type="project" value="TreeGrafter"/>
</dbReference>
<proteinExistence type="inferred from homology"/>
<dbReference type="CDD" id="cd00112">
    <property type="entry name" value="LDLa"/>
    <property type="match status" value="2"/>
</dbReference>
<evidence type="ECO:0000259" key="13">
    <source>
        <dbReference type="SMART" id="SM00179"/>
    </source>
</evidence>
<dbReference type="GO" id="GO:0005509">
    <property type="term" value="F:calcium ion binding"/>
    <property type="evidence" value="ECO:0007669"/>
    <property type="project" value="InterPro"/>
</dbReference>
<dbReference type="InterPro" id="IPR001881">
    <property type="entry name" value="EGF-like_Ca-bd_dom"/>
</dbReference>
<dbReference type="Pfam" id="PF12662">
    <property type="entry name" value="cEGF"/>
    <property type="match status" value="1"/>
</dbReference>
<dbReference type="Gene3D" id="4.10.400.10">
    <property type="entry name" value="Low-density Lipoprotein Receptor"/>
    <property type="match status" value="2"/>
</dbReference>
<evidence type="ECO:0000256" key="8">
    <source>
        <dbReference type="ARBA" id="ARBA00023157"/>
    </source>
</evidence>
<dbReference type="SMART" id="SM00181">
    <property type="entry name" value="EGF"/>
    <property type="match status" value="3"/>
</dbReference>
<evidence type="ECO:0000256" key="11">
    <source>
        <dbReference type="PROSITE-ProRule" id="PRU00124"/>
    </source>
</evidence>
<dbReference type="SUPFAM" id="SSF57424">
    <property type="entry name" value="LDL receptor-like module"/>
    <property type="match status" value="2"/>
</dbReference>
<feature type="disulfide bond" evidence="11">
    <location>
        <begin position="74"/>
        <end position="92"/>
    </location>
</feature>
<dbReference type="PRINTS" id="PR00261">
    <property type="entry name" value="LDLRECEPTOR"/>
</dbReference>
<evidence type="ECO:0000256" key="4">
    <source>
        <dbReference type="ARBA" id="ARBA00022692"/>
    </source>
</evidence>
<dbReference type="AlphaFoldDB" id="A0A803XZV1"/>
<evidence type="ECO:0000259" key="14">
    <source>
        <dbReference type="SMART" id="SM00181"/>
    </source>
</evidence>
<evidence type="ECO:0000256" key="6">
    <source>
        <dbReference type="ARBA" id="ARBA00022989"/>
    </source>
</evidence>
<feature type="domain" description="EGF-like calcium-binding" evidence="13">
    <location>
        <begin position="140"/>
        <end position="181"/>
    </location>
</feature>
<evidence type="ECO:0000256" key="2">
    <source>
        <dbReference type="ARBA" id="ARBA00009939"/>
    </source>
</evidence>
<keyword evidence="10" id="KW-0325">Glycoprotein</keyword>
<reference evidence="15 16" key="1">
    <citation type="journal article" date="2010" name="PLoS Biol.">
        <title>Multi-platform next-generation sequencing of the domestic turkey (Meleagris gallopavo): genome assembly and analysis.</title>
        <authorList>
            <person name="Dalloul R.A."/>
            <person name="Long J.A."/>
            <person name="Zimin A.V."/>
            <person name="Aslam L."/>
            <person name="Beal K."/>
            <person name="Blomberg L.A."/>
            <person name="Bouffard P."/>
            <person name="Burt D.W."/>
            <person name="Crasta O."/>
            <person name="Crooijmans R.P."/>
            <person name="Cooper K."/>
            <person name="Coulombe R.A."/>
            <person name="De S."/>
            <person name="Delany M.E."/>
            <person name="Dodgson J.B."/>
            <person name="Dong J.J."/>
            <person name="Evans C."/>
            <person name="Frederickson K.M."/>
            <person name="Flicek P."/>
            <person name="Florea L."/>
            <person name="Folkerts O."/>
            <person name="Groenen M.A."/>
            <person name="Harkins T.T."/>
            <person name="Herrero J."/>
            <person name="Hoffmann S."/>
            <person name="Megens H.J."/>
            <person name="Jiang A."/>
            <person name="de Jong P."/>
            <person name="Kaiser P."/>
            <person name="Kim H."/>
            <person name="Kim K.W."/>
            <person name="Kim S."/>
            <person name="Langenberger D."/>
            <person name="Lee M.K."/>
            <person name="Lee T."/>
            <person name="Mane S."/>
            <person name="Marcais G."/>
            <person name="Marz M."/>
            <person name="McElroy A.P."/>
            <person name="Modise T."/>
            <person name="Nefedov M."/>
            <person name="Notredame C."/>
            <person name="Paton I.R."/>
            <person name="Payne W.S."/>
            <person name="Pertea G."/>
            <person name="Prickett D."/>
            <person name="Puiu D."/>
            <person name="Qioa D."/>
            <person name="Raineri E."/>
            <person name="Ruffier M."/>
            <person name="Salzberg S.L."/>
            <person name="Schatz M.C."/>
            <person name="Scheuring C."/>
            <person name="Schmidt C.J."/>
            <person name="Schroeder S."/>
            <person name="Searle S.M."/>
            <person name="Smith E.J."/>
            <person name="Smith J."/>
            <person name="Sonstegard T.S."/>
            <person name="Stadler P.F."/>
            <person name="Tafer H."/>
            <person name="Tu Z.J."/>
            <person name="Van Tassell C.P."/>
            <person name="Vilella A.J."/>
            <person name="Williams K.P."/>
            <person name="Yorke J.A."/>
            <person name="Zhang L."/>
            <person name="Zhang H.B."/>
            <person name="Zhang X."/>
            <person name="Zhang Y."/>
            <person name="Reed K.M."/>
        </authorList>
    </citation>
    <scope>NUCLEOTIDE SEQUENCE [LARGE SCALE GENOMIC DNA]</scope>
</reference>
<dbReference type="PANTHER" id="PTHR22722:SF12">
    <property type="entry name" value="EGF-LIKE DOMAIN-CONTAINING PROTEIN"/>
    <property type="match status" value="1"/>
</dbReference>
<dbReference type="InterPro" id="IPR026823">
    <property type="entry name" value="cEGF"/>
</dbReference>
<feature type="disulfide bond" evidence="11">
    <location>
        <begin position="47"/>
        <end position="62"/>
    </location>
</feature>
<dbReference type="Pfam" id="PF00057">
    <property type="entry name" value="Ldl_recept_a"/>
    <property type="match status" value="2"/>
</dbReference>
<dbReference type="InterPro" id="IPR018097">
    <property type="entry name" value="EGF_Ca-bd_CS"/>
</dbReference>
<keyword evidence="16" id="KW-1185">Reference proteome</keyword>
<evidence type="ECO:0000256" key="9">
    <source>
        <dbReference type="ARBA" id="ARBA00023170"/>
    </source>
</evidence>
<dbReference type="Bgee" id="ENSMGAG00000009271">
    <property type="expression patterns" value="Expressed in ovary and 4 other cell types or tissues"/>
</dbReference>
<reference evidence="15" key="2">
    <citation type="submission" date="2025-08" db="UniProtKB">
        <authorList>
            <consortium name="Ensembl"/>
        </authorList>
    </citation>
    <scope>IDENTIFICATION</scope>
</reference>
<keyword evidence="8 11" id="KW-1015">Disulfide bond</keyword>
<evidence type="ECO:0000256" key="3">
    <source>
        <dbReference type="ARBA" id="ARBA00022536"/>
    </source>
</evidence>
<feature type="domain" description="EGF-like calcium-binding" evidence="13">
    <location>
        <begin position="106"/>
        <end position="139"/>
    </location>
</feature>
<accession>A0A803XZV1</accession>
<keyword evidence="6" id="KW-1133">Transmembrane helix</keyword>
<dbReference type="Gene3D" id="2.120.10.30">
    <property type="entry name" value="TolB, C-terminal domain"/>
    <property type="match status" value="1"/>
</dbReference>
<dbReference type="SMART" id="SM00179">
    <property type="entry name" value="EGF_CA"/>
    <property type="match status" value="2"/>
</dbReference>
<dbReference type="InterPro" id="IPR000742">
    <property type="entry name" value="EGF"/>
</dbReference>
<evidence type="ECO:0000256" key="10">
    <source>
        <dbReference type="ARBA" id="ARBA00023180"/>
    </source>
</evidence>
<dbReference type="GO" id="GO:0016324">
    <property type="term" value="C:apical plasma membrane"/>
    <property type="evidence" value="ECO:0007669"/>
    <property type="project" value="TreeGrafter"/>
</dbReference>
<keyword evidence="3" id="KW-0245">EGF-like domain</keyword>
<evidence type="ECO:0000256" key="5">
    <source>
        <dbReference type="ARBA" id="ARBA00022737"/>
    </source>
</evidence>
<name>A0A803XZV1_MELGA</name>
<evidence type="ECO:0008006" key="17">
    <source>
        <dbReference type="Google" id="ProtNLM"/>
    </source>
</evidence>
<dbReference type="SUPFAM" id="SSF63825">
    <property type="entry name" value="YWTD domain"/>
    <property type="match status" value="1"/>
</dbReference>
<keyword evidence="9" id="KW-0675">Receptor</keyword>
<dbReference type="InterPro" id="IPR023415">
    <property type="entry name" value="LDLR_class-A_CS"/>
</dbReference>
<dbReference type="Ensembl" id="ENSMGAT00000030536.1">
    <property type="protein sequence ID" value="ENSMGAP00000025048.1"/>
    <property type="gene ID" value="ENSMGAG00000009271.3"/>
</dbReference>
<feature type="disulfide bond" evidence="11">
    <location>
        <begin position="67"/>
        <end position="79"/>
    </location>
</feature>
<sequence>LSTPPNRVLPSLLSSHTHDCPLEEQQCGERQWGCSRGHECIPDAWRCDRERDCSDGSDEAGCQPTPCLSHEYPCGLGICLNASLVCSGHQDCADGSDEGGNCSLPCQRPCSQLCYPSPQGPRCWCAPGYQLAEDGMSCVDVDECTEQGKETCSQICLNAPGTYSCGCLSGYLLEPDGRICKLRPEPMLLVAVQSEVLSYGLRSGREEVLLTTDKERTDKSLYFAEVGGDSIGMLRLKDSGRLSWKKVVAVEGMVVSLALDWLSGNLYWIEGQPTSIRVGLQGAAWLALCPRASTMCFITAAGSRRPGPAVECAAMDGSGRRVVWSRAHAPAGLTFGGASTRLYWADQGKCGAAWRAVGLNPASWRTFPGNPKHRRGAGGHAVQQRDMQSARGVCH</sequence>
<comment type="similarity">
    <text evidence="2">Belongs to the LDLR family.</text>
</comment>
<dbReference type="GO" id="GO:0006898">
    <property type="term" value="P:receptor-mediated endocytosis"/>
    <property type="evidence" value="ECO:0007669"/>
    <property type="project" value="TreeGrafter"/>
</dbReference>
<dbReference type="PROSITE" id="PS01187">
    <property type="entry name" value="EGF_CA"/>
    <property type="match status" value="1"/>
</dbReference>
<keyword evidence="5" id="KW-0677">Repeat</keyword>
<dbReference type="GeneTree" id="ENSGT00940000162544"/>